<comment type="caution">
    <text evidence="1">The sequence shown here is derived from an EMBL/GenBank/DDBJ whole genome shotgun (WGS) entry which is preliminary data.</text>
</comment>
<organism evidence="1 2">
    <name type="scientific">Mycolicibacterium grossiae</name>
    <dbReference type="NCBI Taxonomy" id="1552759"/>
    <lineage>
        <taxon>Bacteria</taxon>
        <taxon>Bacillati</taxon>
        <taxon>Actinomycetota</taxon>
        <taxon>Actinomycetes</taxon>
        <taxon>Mycobacteriales</taxon>
        <taxon>Mycobacteriaceae</taxon>
        <taxon>Mycolicibacterium</taxon>
    </lineage>
</organism>
<keyword evidence="2" id="KW-1185">Reference proteome</keyword>
<dbReference type="EMBL" id="MCHX01000100">
    <property type="protein sequence ID" value="OFJ50706.1"/>
    <property type="molecule type" value="Genomic_DNA"/>
</dbReference>
<evidence type="ECO:0000313" key="1">
    <source>
        <dbReference type="EMBL" id="OFJ50706.1"/>
    </source>
</evidence>
<name>A0A1E8PXA4_9MYCO</name>
<dbReference type="Proteomes" id="UP000178953">
    <property type="component" value="Unassembled WGS sequence"/>
</dbReference>
<reference evidence="1 2" key="1">
    <citation type="submission" date="2016-09" db="EMBL/GenBank/DDBJ databases">
        <title>genome sequence of Mycobacterium sp. 739 SCH.</title>
        <authorList>
            <person name="Greninger A.L."/>
            <person name="Qin X."/>
            <person name="Jerome K."/>
            <person name="Vora S."/>
            <person name="Quinn K."/>
        </authorList>
    </citation>
    <scope>NUCLEOTIDE SEQUENCE [LARGE SCALE GENOMIC DNA]</scope>
    <source>
        <strain evidence="1 2">SCH</strain>
    </source>
</reference>
<proteinExistence type="predicted"/>
<accession>A0A1E8PXA4</accession>
<gene>
    <name evidence="1" type="ORF">BEL07_26770</name>
</gene>
<dbReference type="AlphaFoldDB" id="A0A1E8PXA4"/>
<dbReference type="OrthoDB" id="4622404at2"/>
<sequence length="158" mass="16454">MNADVSVNEWNPLEVAAEATIAAATAALVWEGQDSYGVLERVAGATAKGIATARIAAEIMADVTTSVQFTAADEDARGGAVAGLPGWLAPRWAASVRGALDELEAAGRPGYAMVKAITWPALRSVAVWTQDGPLQTWQTALIVSEARTALAHRVGVWA</sequence>
<evidence type="ECO:0000313" key="2">
    <source>
        <dbReference type="Proteomes" id="UP000178953"/>
    </source>
</evidence>
<dbReference type="RefSeq" id="WP_070356070.1">
    <property type="nucleotide sequence ID" value="NZ_CP043475.1"/>
</dbReference>
<protein>
    <submittedName>
        <fullName evidence="1">Uncharacterized protein</fullName>
    </submittedName>
</protein>